<gene>
    <name evidence="3" type="ORF">Ahy_A07g033932</name>
</gene>
<evidence type="ECO:0000259" key="2">
    <source>
        <dbReference type="Pfam" id="PF14432"/>
    </source>
</evidence>
<dbReference type="PANTHER" id="PTHR47926:SF446">
    <property type="entry name" value="PENTACOTRIPEPTIDE-REPEAT REGION OF PRORP DOMAIN-CONTAINING PROTEIN"/>
    <property type="match status" value="1"/>
</dbReference>
<dbReference type="InterPro" id="IPR032867">
    <property type="entry name" value="DYW_dom"/>
</dbReference>
<sequence>MSHVFSLSPTIEHYGCMVDLLSHVGLLVEAHNLNKNMAMKPNTIVLGGIIGRMRLHCDTKLAEPMLKQVIDGMKQKKLVDVVVHEFLVGDTSHHMSPKIYKKLESLFKELREVGYSPTTEFVFFDIEEKENEYFLGCHSEKLAVAFSLINTGTNDIIRVVKNLCVCGDCHEAIKLISKVTEMELKHCLLHGRNSFNHLKTVHCRLLRLKIDHDNYLLNIILQYSFLFCNTPYAKRVFSQSKNPNIYLFNDSFDDAVLFYNSMHSSGFFPDNYTFTFVLKACARMADFRMASSSIRL</sequence>
<dbReference type="GO" id="GO:0003723">
    <property type="term" value="F:RNA binding"/>
    <property type="evidence" value="ECO:0007669"/>
    <property type="project" value="InterPro"/>
</dbReference>
<comment type="caution">
    <text evidence="3">The sequence shown here is derived from an EMBL/GenBank/DDBJ whole genome shotgun (WGS) entry which is preliminary data.</text>
</comment>
<feature type="domain" description="DYW" evidence="2">
    <location>
        <begin position="114"/>
        <end position="203"/>
    </location>
</feature>
<dbReference type="PANTHER" id="PTHR47926">
    <property type="entry name" value="PENTATRICOPEPTIDE REPEAT-CONTAINING PROTEIN"/>
    <property type="match status" value="1"/>
</dbReference>
<dbReference type="InterPro" id="IPR011990">
    <property type="entry name" value="TPR-like_helical_dom_sf"/>
</dbReference>
<dbReference type="EMBL" id="SDMP01000007">
    <property type="protein sequence ID" value="RYR47948.1"/>
    <property type="molecule type" value="Genomic_DNA"/>
</dbReference>
<protein>
    <recommendedName>
        <fullName evidence="2">DYW domain-containing protein</fullName>
    </recommendedName>
</protein>
<dbReference type="InterPro" id="IPR046849">
    <property type="entry name" value="E2_motif"/>
</dbReference>
<dbReference type="GO" id="GO:0008270">
    <property type="term" value="F:zinc ion binding"/>
    <property type="evidence" value="ECO:0007669"/>
    <property type="project" value="InterPro"/>
</dbReference>
<dbReference type="Pfam" id="PF20430">
    <property type="entry name" value="Eplus_motif"/>
    <property type="match status" value="1"/>
</dbReference>
<name>A0A445CAJ4_ARAHY</name>
<dbReference type="Gene3D" id="1.25.40.10">
    <property type="entry name" value="Tetratricopeptide repeat domain"/>
    <property type="match status" value="1"/>
</dbReference>
<dbReference type="GO" id="GO:0009451">
    <property type="term" value="P:RNA modification"/>
    <property type="evidence" value="ECO:0007669"/>
    <property type="project" value="InterPro"/>
</dbReference>
<evidence type="ECO:0000313" key="3">
    <source>
        <dbReference type="EMBL" id="RYR47948.1"/>
    </source>
</evidence>
<dbReference type="AlphaFoldDB" id="A0A445CAJ4"/>
<keyword evidence="4" id="KW-1185">Reference proteome</keyword>
<organism evidence="3 4">
    <name type="scientific">Arachis hypogaea</name>
    <name type="common">Peanut</name>
    <dbReference type="NCBI Taxonomy" id="3818"/>
    <lineage>
        <taxon>Eukaryota</taxon>
        <taxon>Viridiplantae</taxon>
        <taxon>Streptophyta</taxon>
        <taxon>Embryophyta</taxon>
        <taxon>Tracheophyta</taxon>
        <taxon>Spermatophyta</taxon>
        <taxon>Magnoliopsida</taxon>
        <taxon>eudicotyledons</taxon>
        <taxon>Gunneridae</taxon>
        <taxon>Pentapetalae</taxon>
        <taxon>rosids</taxon>
        <taxon>fabids</taxon>
        <taxon>Fabales</taxon>
        <taxon>Fabaceae</taxon>
        <taxon>Papilionoideae</taxon>
        <taxon>50 kb inversion clade</taxon>
        <taxon>dalbergioids sensu lato</taxon>
        <taxon>Dalbergieae</taxon>
        <taxon>Pterocarpus clade</taxon>
        <taxon>Arachis</taxon>
    </lineage>
</organism>
<evidence type="ECO:0000313" key="4">
    <source>
        <dbReference type="Proteomes" id="UP000289738"/>
    </source>
</evidence>
<dbReference type="Proteomes" id="UP000289738">
    <property type="component" value="Chromosome A07"/>
</dbReference>
<accession>A0A445CAJ4</accession>
<dbReference type="Pfam" id="PF14432">
    <property type="entry name" value="DYW_deaminase"/>
    <property type="match status" value="1"/>
</dbReference>
<evidence type="ECO:0000256" key="1">
    <source>
        <dbReference type="ARBA" id="ARBA00006643"/>
    </source>
</evidence>
<dbReference type="InterPro" id="IPR046960">
    <property type="entry name" value="PPR_At4g14850-like_plant"/>
</dbReference>
<comment type="similarity">
    <text evidence="1">Belongs to the PPR family. PCMP-H subfamily.</text>
</comment>
<reference evidence="3 4" key="1">
    <citation type="submission" date="2019-01" db="EMBL/GenBank/DDBJ databases">
        <title>Sequencing of cultivated peanut Arachis hypogaea provides insights into genome evolution and oil improvement.</title>
        <authorList>
            <person name="Chen X."/>
        </authorList>
    </citation>
    <scope>NUCLEOTIDE SEQUENCE [LARGE SCALE GENOMIC DNA]</scope>
    <source>
        <strain evidence="4">cv. Fuhuasheng</strain>
        <tissue evidence="3">Leaves</tissue>
    </source>
</reference>
<proteinExistence type="inferred from homology"/>